<dbReference type="InterPro" id="IPR006644">
    <property type="entry name" value="Cadg"/>
</dbReference>
<dbReference type="SMART" id="SM00112">
    <property type="entry name" value="CA"/>
    <property type="match status" value="5"/>
</dbReference>
<reference evidence="12 13" key="1">
    <citation type="submission" date="2023-09" db="EMBL/GenBank/DDBJ databases">
        <authorList>
            <person name="Page C.A."/>
            <person name="Perez-Diaz I.M."/>
        </authorList>
    </citation>
    <scope>NUCLEOTIDE SEQUENCE [LARGE SCALE GENOMIC DNA]</scope>
    <source>
        <strain evidence="12 13">Ll15</strain>
    </source>
</reference>
<dbReference type="Pfam" id="PF05345">
    <property type="entry name" value="He_PIG"/>
    <property type="match status" value="5"/>
</dbReference>
<dbReference type="CDD" id="cd11304">
    <property type="entry name" value="Cadherin_repeat"/>
    <property type="match status" value="5"/>
</dbReference>
<evidence type="ECO:0000259" key="11">
    <source>
        <dbReference type="PROSITE" id="PS51272"/>
    </source>
</evidence>
<gene>
    <name evidence="12" type="ORF">R6U77_10180</name>
</gene>
<evidence type="ECO:0000256" key="6">
    <source>
        <dbReference type="ARBA" id="ARBA00022837"/>
    </source>
</evidence>
<dbReference type="Gene3D" id="2.60.40.10">
    <property type="entry name" value="Immunoglobulins"/>
    <property type="match status" value="5"/>
</dbReference>
<evidence type="ECO:0000256" key="5">
    <source>
        <dbReference type="ARBA" id="ARBA00022737"/>
    </source>
</evidence>
<feature type="domain" description="SLH" evidence="11">
    <location>
        <begin position="629"/>
        <end position="692"/>
    </location>
</feature>
<sequence length="801" mass="85012">MQRKTNPTLVPIAIAVLFMQTLFGGLPARAIENLANQSYYERKMMKSPIVGQLALIEPKLEIEYAAAPVLTAIGNKTVDEESMLMFTASATDADLPINSLTYSLVGAPTGASINATTGVFTWTPTEAQGPGSYTFTVRVSDGMLTAEESITVTVNEVNTAPVLTAIGNKTVDEESMLMFTASATDADLPINSLTYSLVGAPTGASINATTGVFTWTPTEAQGPGSYTFTVRVSDGMLTDEESIAVTVNEINTAPVLAAIGNKTVDEESLLTFTASAMDADLPINSLTYSLEGAPTGASINATTGLFTWTPTEVQGPGSYTFIVRVSDGSLTDEESITVTVNEVNAAPVLTAIGNKTVDEESLLTFTASATDADLPINSLTYSLVGAPTGASINATTGVFTWTPTEAQGPGSYTFTIVVSDGSLTDEESITVTVNEVNTAPVLAAIGNKTVDEESLLTFTASATDADLPINSLTYSLEGAPTGASINATTGVFTWTPSATQSSKEYTFTVKVSDGSLTDEEVITVTIKVVHGNNSTIDVPASTGTTVNALTITLHTNGGTAIAPIDINYNTKVGDLPVPIREGYRFEGWYQDEALTKRWVEETILQENISLYAKWTALPIEEPEPSQPPKPIVPFHDVERHWAKEMIEELTALGIIQGFEDGTFRPNAPISRMHVAVLLSRVFSLDAVREADGFSDVPSTHPYYEAIQALQQAGIIDGASGAFLPAENMTRAQLAKVLVGVLGLTPEGTSSFADVASTHWSAGYIATLEREGITLGDNGHFRPNEPVTRAQFVAFLYRIMQK</sequence>
<dbReference type="PANTHER" id="PTHR24025:SF23">
    <property type="entry name" value="NEURAL-CADHERIN"/>
    <property type="match status" value="1"/>
</dbReference>
<dbReference type="InterPro" id="IPR002126">
    <property type="entry name" value="Cadherin-like_dom"/>
</dbReference>
<keyword evidence="4" id="KW-0732">Signal</keyword>
<keyword evidence="3" id="KW-0812">Transmembrane</keyword>
<feature type="domain" description="Cadherin" evidence="10">
    <location>
        <begin position="89"/>
        <end position="163"/>
    </location>
</feature>
<dbReference type="InterPro" id="IPR015919">
    <property type="entry name" value="Cadherin-like_sf"/>
</dbReference>
<dbReference type="NCBIfam" id="TIGR02543">
    <property type="entry name" value="List_Bact_rpt"/>
    <property type="match status" value="1"/>
</dbReference>
<dbReference type="InterPro" id="IPR050971">
    <property type="entry name" value="Cadherin-domain_protein"/>
</dbReference>
<dbReference type="Pfam" id="PF09479">
    <property type="entry name" value="Flg_new"/>
    <property type="match status" value="1"/>
</dbReference>
<name>A0ABZ0RQ01_9BACI</name>
<keyword evidence="13" id="KW-1185">Reference proteome</keyword>
<dbReference type="PANTHER" id="PTHR24025">
    <property type="entry name" value="DESMOGLEIN FAMILY MEMBER"/>
    <property type="match status" value="1"/>
</dbReference>
<evidence type="ECO:0000256" key="1">
    <source>
        <dbReference type="ARBA" id="ARBA00004196"/>
    </source>
</evidence>
<dbReference type="RefSeq" id="WP_319835572.1">
    <property type="nucleotide sequence ID" value="NZ_CP137624.1"/>
</dbReference>
<protein>
    <submittedName>
        <fullName evidence="12">Ig domain-containing protein</fullName>
    </submittedName>
</protein>
<dbReference type="EMBL" id="CP137624">
    <property type="protein sequence ID" value="WPK10302.1"/>
    <property type="molecule type" value="Genomic_DNA"/>
</dbReference>
<evidence type="ECO:0000256" key="9">
    <source>
        <dbReference type="ARBA" id="ARBA00023136"/>
    </source>
</evidence>
<feature type="domain" description="Cadherin" evidence="10">
    <location>
        <begin position="332"/>
        <end position="442"/>
    </location>
</feature>
<keyword evidence="6" id="KW-0106">Calcium</keyword>
<dbReference type="PROSITE" id="PS50268">
    <property type="entry name" value="CADHERIN_2"/>
    <property type="match status" value="3"/>
</dbReference>
<evidence type="ECO:0000256" key="8">
    <source>
        <dbReference type="ARBA" id="ARBA00022989"/>
    </source>
</evidence>
<feature type="domain" description="SLH" evidence="11">
    <location>
        <begin position="747"/>
        <end position="801"/>
    </location>
</feature>
<dbReference type="SMART" id="SM00089">
    <property type="entry name" value="PKD"/>
    <property type="match status" value="5"/>
</dbReference>
<evidence type="ECO:0000313" key="13">
    <source>
        <dbReference type="Proteomes" id="UP001322664"/>
    </source>
</evidence>
<dbReference type="PROSITE" id="PS51272">
    <property type="entry name" value="SLH"/>
    <property type="match status" value="3"/>
</dbReference>
<evidence type="ECO:0000313" key="12">
    <source>
        <dbReference type="EMBL" id="WPK10302.1"/>
    </source>
</evidence>
<dbReference type="SUPFAM" id="SSF49313">
    <property type="entry name" value="Cadherin-like"/>
    <property type="match status" value="5"/>
</dbReference>
<proteinExistence type="predicted"/>
<keyword evidence="8" id="KW-1133">Transmembrane helix</keyword>
<dbReference type="Pfam" id="PF00395">
    <property type="entry name" value="SLH"/>
    <property type="match status" value="3"/>
</dbReference>
<evidence type="ECO:0000256" key="3">
    <source>
        <dbReference type="ARBA" id="ARBA00022692"/>
    </source>
</evidence>
<dbReference type="Gene3D" id="2.60.40.4270">
    <property type="entry name" value="Listeria-Bacteroides repeat domain"/>
    <property type="match status" value="1"/>
</dbReference>
<dbReference type="NCBIfam" id="NF012211">
    <property type="entry name" value="tand_rpt_95"/>
    <property type="match status" value="4"/>
</dbReference>
<organism evidence="12 13">
    <name type="scientific">Lysinibacillus louembei</name>
    <dbReference type="NCBI Taxonomy" id="1470088"/>
    <lineage>
        <taxon>Bacteria</taxon>
        <taxon>Bacillati</taxon>
        <taxon>Bacillota</taxon>
        <taxon>Bacilli</taxon>
        <taxon>Bacillales</taxon>
        <taxon>Bacillaceae</taxon>
        <taxon>Lysinibacillus</taxon>
    </lineage>
</organism>
<keyword evidence="9" id="KW-0472">Membrane</keyword>
<dbReference type="InterPro" id="IPR022409">
    <property type="entry name" value="PKD/Chitinase_dom"/>
</dbReference>
<accession>A0ABZ0RQ01</accession>
<evidence type="ECO:0000256" key="4">
    <source>
        <dbReference type="ARBA" id="ARBA00022729"/>
    </source>
</evidence>
<dbReference type="SMART" id="SM00736">
    <property type="entry name" value="CADG"/>
    <property type="match status" value="4"/>
</dbReference>
<evidence type="ECO:0000256" key="7">
    <source>
        <dbReference type="ARBA" id="ARBA00022889"/>
    </source>
</evidence>
<dbReference type="InterPro" id="IPR001119">
    <property type="entry name" value="SLH_dom"/>
</dbReference>
<evidence type="ECO:0000259" key="10">
    <source>
        <dbReference type="PROSITE" id="PS50268"/>
    </source>
</evidence>
<evidence type="ECO:0000256" key="2">
    <source>
        <dbReference type="ARBA" id="ARBA00004370"/>
    </source>
</evidence>
<dbReference type="Proteomes" id="UP001322664">
    <property type="component" value="Chromosome"/>
</dbReference>
<feature type="domain" description="Cadherin" evidence="10">
    <location>
        <begin position="461"/>
        <end position="541"/>
    </location>
</feature>
<dbReference type="InterPro" id="IPR042229">
    <property type="entry name" value="Listeria/Bacterioides_rpt_sf"/>
</dbReference>
<keyword evidence="7" id="KW-0130">Cell adhesion</keyword>
<dbReference type="InterPro" id="IPR013783">
    <property type="entry name" value="Ig-like_fold"/>
</dbReference>
<feature type="domain" description="SLH" evidence="11">
    <location>
        <begin position="693"/>
        <end position="746"/>
    </location>
</feature>
<comment type="subcellular location">
    <subcellularLocation>
        <location evidence="1">Cell envelope</location>
    </subcellularLocation>
    <subcellularLocation>
        <location evidence="2">Membrane</location>
    </subcellularLocation>
</comment>
<keyword evidence="5" id="KW-0677">Repeat</keyword>
<dbReference type="InterPro" id="IPR013378">
    <property type="entry name" value="InlB-like_B-rpt"/>
</dbReference>